<evidence type="ECO:0000259" key="1">
    <source>
        <dbReference type="PROSITE" id="PS50017"/>
    </source>
</evidence>
<reference evidence="3" key="1">
    <citation type="journal article" date="2023" name="Mol. Biol. Evol.">
        <title>Third-Generation Sequencing Reveals the Adaptive Role of the Epigenome in Three Deep-Sea Polychaetes.</title>
        <authorList>
            <person name="Perez M."/>
            <person name="Aroh O."/>
            <person name="Sun Y."/>
            <person name="Lan Y."/>
            <person name="Juniper S.K."/>
            <person name="Young C.R."/>
            <person name="Angers B."/>
            <person name="Qian P.Y."/>
        </authorList>
    </citation>
    <scope>NUCLEOTIDE SEQUENCE</scope>
    <source>
        <strain evidence="3">P08H-3</strain>
    </source>
</reference>
<accession>A0AAD9JDW8</accession>
<dbReference type="EMBL" id="JAODUP010000367">
    <property type="protein sequence ID" value="KAK2151308.1"/>
    <property type="molecule type" value="Genomic_DNA"/>
</dbReference>
<dbReference type="GO" id="GO:0042981">
    <property type="term" value="P:regulation of apoptotic process"/>
    <property type="evidence" value="ECO:0007669"/>
    <property type="project" value="InterPro"/>
</dbReference>
<dbReference type="InterPro" id="IPR000488">
    <property type="entry name" value="Death_dom"/>
</dbReference>
<feature type="domain" description="Death" evidence="1">
    <location>
        <begin position="138"/>
        <end position="192"/>
    </location>
</feature>
<dbReference type="PANTHER" id="PTHR15034">
    <property type="entry name" value="DEATH DOMAIN-CONTAINING PROTEIN CRADD"/>
    <property type="match status" value="1"/>
</dbReference>
<feature type="domain" description="CARD" evidence="2">
    <location>
        <begin position="1"/>
        <end position="90"/>
    </location>
</feature>
<organism evidence="3 4">
    <name type="scientific">Paralvinella palmiformis</name>
    <dbReference type="NCBI Taxonomy" id="53620"/>
    <lineage>
        <taxon>Eukaryota</taxon>
        <taxon>Metazoa</taxon>
        <taxon>Spiralia</taxon>
        <taxon>Lophotrochozoa</taxon>
        <taxon>Annelida</taxon>
        <taxon>Polychaeta</taxon>
        <taxon>Sedentaria</taxon>
        <taxon>Canalipalpata</taxon>
        <taxon>Terebellida</taxon>
        <taxon>Terebelliformia</taxon>
        <taxon>Alvinellidae</taxon>
        <taxon>Paralvinella</taxon>
    </lineage>
</organism>
<dbReference type="PANTHER" id="PTHR15034:SF5">
    <property type="entry name" value="DEATH DOMAIN-CONTAINING PROTEIN CRADD"/>
    <property type="match status" value="1"/>
</dbReference>
<dbReference type="PROSITE" id="PS50209">
    <property type="entry name" value="CARD"/>
    <property type="match status" value="1"/>
</dbReference>
<dbReference type="Proteomes" id="UP001208570">
    <property type="component" value="Unassembled WGS sequence"/>
</dbReference>
<comment type="caution">
    <text evidence="3">The sequence shown here is derived from an EMBL/GenBank/DDBJ whole genome shotgun (WGS) entry which is preliminary data.</text>
</comment>
<keyword evidence="4" id="KW-1185">Reference proteome</keyword>
<evidence type="ECO:0008006" key="5">
    <source>
        <dbReference type="Google" id="ProtNLM"/>
    </source>
</evidence>
<dbReference type="PROSITE" id="PS50017">
    <property type="entry name" value="DEATH_DOMAIN"/>
    <property type="match status" value="1"/>
</dbReference>
<dbReference type="CDD" id="cd01671">
    <property type="entry name" value="CARD"/>
    <property type="match status" value="1"/>
</dbReference>
<dbReference type="Pfam" id="PF00531">
    <property type="entry name" value="Death"/>
    <property type="match status" value="1"/>
</dbReference>
<dbReference type="InterPro" id="IPR001315">
    <property type="entry name" value="CARD"/>
</dbReference>
<evidence type="ECO:0000259" key="2">
    <source>
        <dbReference type="PROSITE" id="PS50209"/>
    </source>
</evidence>
<dbReference type="GO" id="GO:0007165">
    <property type="term" value="P:signal transduction"/>
    <property type="evidence" value="ECO:0007669"/>
    <property type="project" value="InterPro"/>
</dbReference>
<proteinExistence type="predicted"/>
<dbReference type="Pfam" id="PF00619">
    <property type="entry name" value="CARD"/>
    <property type="match status" value="1"/>
</dbReference>
<dbReference type="Gene3D" id="1.10.533.10">
    <property type="entry name" value="Death Domain, Fas"/>
    <property type="match status" value="2"/>
</dbReference>
<protein>
    <recommendedName>
        <fullName evidence="5">Death domain-containing protein</fullName>
    </recommendedName>
</protein>
<dbReference type="InterPro" id="IPR011029">
    <property type="entry name" value="DEATH-like_dom_sf"/>
</dbReference>
<dbReference type="AlphaFoldDB" id="A0AAD9JDW8"/>
<sequence>MDLTERQALTNCWIFFKENVCDVNSILDYFIQAGVNCEDVEEITVEPTRSKRKQAFLMRVPKWGSDAFRVLVKALNNTGCNHVSDRLMEELECVRQKCLCTRNTIPSWLSPQVGRITVSEHALHLLAQELSPSVFYLLGTRLGFSHPRLEQFKANDPHTVSLQFSNMMCEWRSTEGSQAVIESLVAALSEAKVEESLYQDILLADIGVLKGENLKQMNIMNNICMSISDREQWV</sequence>
<dbReference type="SUPFAM" id="SSF47986">
    <property type="entry name" value="DEATH domain"/>
    <property type="match status" value="2"/>
</dbReference>
<evidence type="ECO:0000313" key="3">
    <source>
        <dbReference type="EMBL" id="KAK2151308.1"/>
    </source>
</evidence>
<name>A0AAD9JDW8_9ANNE</name>
<dbReference type="GO" id="GO:0002020">
    <property type="term" value="F:protease binding"/>
    <property type="evidence" value="ECO:0007669"/>
    <property type="project" value="InterPro"/>
</dbReference>
<evidence type="ECO:0000313" key="4">
    <source>
        <dbReference type="Proteomes" id="UP001208570"/>
    </source>
</evidence>
<gene>
    <name evidence="3" type="ORF">LSH36_367g00017</name>
</gene>
<dbReference type="GO" id="GO:0070513">
    <property type="term" value="F:death domain binding"/>
    <property type="evidence" value="ECO:0007669"/>
    <property type="project" value="InterPro"/>
</dbReference>
<dbReference type="InterPro" id="IPR037939">
    <property type="entry name" value="CRADD"/>
</dbReference>